<dbReference type="PANTHER" id="PTHR21396:SF2">
    <property type="entry name" value="LARGE RIBOSOMAL SUBUNIT PROTEIN ML43"/>
    <property type="match status" value="1"/>
</dbReference>
<dbReference type="AlphaFoldDB" id="A0A7S3FXT2"/>
<dbReference type="SUPFAM" id="SSF52833">
    <property type="entry name" value="Thioredoxin-like"/>
    <property type="match status" value="1"/>
</dbReference>
<gene>
    <name evidence="1" type="ORF">SRAS04492_LOCUS8688</name>
</gene>
<dbReference type="InterPro" id="IPR039927">
    <property type="entry name" value="Ribosomal_mL43"/>
</dbReference>
<dbReference type="GO" id="GO:0005762">
    <property type="term" value="C:mitochondrial large ribosomal subunit"/>
    <property type="evidence" value="ECO:0007669"/>
    <property type="project" value="TreeGrafter"/>
</dbReference>
<dbReference type="EMBL" id="HBIA01017571">
    <property type="protein sequence ID" value="CAE0236879.1"/>
    <property type="molecule type" value="Transcribed_RNA"/>
</dbReference>
<dbReference type="Gene3D" id="3.40.30.10">
    <property type="entry name" value="Glutaredoxin"/>
    <property type="match status" value="1"/>
</dbReference>
<dbReference type="GO" id="GO:0003735">
    <property type="term" value="F:structural constituent of ribosome"/>
    <property type="evidence" value="ECO:0007669"/>
    <property type="project" value="InterPro"/>
</dbReference>
<evidence type="ECO:0000313" key="1">
    <source>
        <dbReference type="EMBL" id="CAE0236879.1"/>
    </source>
</evidence>
<sequence>MANRGIRQLKNIRIYFCDIGGSSEGVRQTLASQEFVDYVQGNTHLNFEVLMRRGHHPYMSTTFINGFVKDIPLRNAAMDHALSHMQQVNQEFGRYGMKHNQKRVIGAAKSLQGGWRNDDMWNNYPQHLQEAQREQTMTYFEPLPMKSLEMKSKRRQPDYFTRMAKKRYPLVSSIRDKNEI</sequence>
<protein>
    <submittedName>
        <fullName evidence="1">Uncharacterized protein</fullName>
    </submittedName>
</protein>
<dbReference type="InterPro" id="IPR036249">
    <property type="entry name" value="Thioredoxin-like_sf"/>
</dbReference>
<organism evidence="1">
    <name type="scientific">Strombidium rassoulzadegani</name>
    <dbReference type="NCBI Taxonomy" id="1082188"/>
    <lineage>
        <taxon>Eukaryota</taxon>
        <taxon>Sar</taxon>
        <taxon>Alveolata</taxon>
        <taxon>Ciliophora</taxon>
        <taxon>Intramacronucleata</taxon>
        <taxon>Spirotrichea</taxon>
        <taxon>Oligotrichia</taxon>
        <taxon>Strombidiidae</taxon>
        <taxon>Strombidium</taxon>
    </lineage>
</organism>
<reference evidence="1" key="1">
    <citation type="submission" date="2021-01" db="EMBL/GenBank/DDBJ databases">
        <authorList>
            <person name="Corre E."/>
            <person name="Pelletier E."/>
            <person name="Niang G."/>
            <person name="Scheremetjew M."/>
            <person name="Finn R."/>
            <person name="Kale V."/>
            <person name="Holt S."/>
            <person name="Cochrane G."/>
            <person name="Meng A."/>
            <person name="Brown T."/>
            <person name="Cohen L."/>
        </authorList>
    </citation>
    <scope>NUCLEOTIDE SEQUENCE</scope>
    <source>
        <strain evidence="1">Ras09</strain>
    </source>
</reference>
<dbReference type="GO" id="GO:0032543">
    <property type="term" value="P:mitochondrial translation"/>
    <property type="evidence" value="ECO:0007669"/>
    <property type="project" value="InterPro"/>
</dbReference>
<name>A0A7S3FXT2_9SPIT</name>
<proteinExistence type="predicted"/>
<dbReference type="PANTHER" id="PTHR21396">
    <property type="entry name" value="39S RIBOSOMAL PROTEIN L43"/>
    <property type="match status" value="1"/>
</dbReference>
<accession>A0A7S3FXT2</accession>